<evidence type="ECO:0000256" key="4">
    <source>
        <dbReference type="ARBA" id="ARBA00023125"/>
    </source>
</evidence>
<dbReference type="SMART" id="SM00906">
    <property type="entry name" value="Fungal_trans"/>
    <property type="match status" value="1"/>
</dbReference>
<keyword evidence="5" id="KW-0804">Transcription</keyword>
<dbReference type="CDD" id="cd05233">
    <property type="entry name" value="SDR_c"/>
    <property type="match status" value="1"/>
</dbReference>
<keyword evidence="6" id="KW-0539">Nucleus</keyword>
<dbReference type="Proteomes" id="UP000054821">
    <property type="component" value="Unassembled WGS sequence"/>
</dbReference>
<proteinExistence type="predicted"/>
<dbReference type="STRING" id="398673.A0A2P4ZIN4"/>
<dbReference type="GO" id="GO:0006351">
    <property type="term" value="P:DNA-templated transcription"/>
    <property type="evidence" value="ECO:0007669"/>
    <property type="project" value="InterPro"/>
</dbReference>
<evidence type="ECO:0000259" key="8">
    <source>
        <dbReference type="SMART" id="SM00906"/>
    </source>
</evidence>
<feature type="domain" description="Ketoreductase" evidence="7">
    <location>
        <begin position="39"/>
        <end position="225"/>
    </location>
</feature>
<dbReference type="RefSeq" id="XP_024405268.1">
    <property type="nucleotide sequence ID" value="XM_024549959.1"/>
</dbReference>
<dbReference type="CDD" id="cd12148">
    <property type="entry name" value="fungal_TF_MHR"/>
    <property type="match status" value="1"/>
</dbReference>
<gene>
    <name evidence="9" type="ORF">TGAM01_v206836</name>
</gene>
<dbReference type="EMBL" id="JPDN02000024">
    <property type="protein sequence ID" value="PON24148.1"/>
    <property type="molecule type" value="Genomic_DNA"/>
</dbReference>
<evidence type="ECO:0000256" key="1">
    <source>
        <dbReference type="ARBA" id="ARBA00004123"/>
    </source>
</evidence>
<dbReference type="InterPro" id="IPR050987">
    <property type="entry name" value="AtrR-like"/>
</dbReference>
<reference evidence="9 10" key="1">
    <citation type="journal article" date="2016" name="Genome Announc.">
        <title>Draft Whole-Genome Sequence of Trichoderma gamsii T6085, a Promising Biocontrol Agent of Fusarium Head Blight on Wheat.</title>
        <authorList>
            <person name="Baroncelli R."/>
            <person name="Zapparata A."/>
            <person name="Piaggeschi G."/>
            <person name="Sarrocco S."/>
            <person name="Vannacci G."/>
        </authorList>
    </citation>
    <scope>NUCLEOTIDE SEQUENCE [LARGE SCALE GENOMIC DNA]</scope>
    <source>
        <strain evidence="9 10">T6085</strain>
    </source>
</reference>
<dbReference type="SMART" id="SM00822">
    <property type="entry name" value="PKS_KR"/>
    <property type="match status" value="1"/>
</dbReference>
<evidence type="ECO:0000256" key="3">
    <source>
        <dbReference type="ARBA" id="ARBA00023015"/>
    </source>
</evidence>
<dbReference type="Pfam" id="PF04082">
    <property type="entry name" value="Fungal_trans"/>
    <property type="match status" value="1"/>
</dbReference>
<dbReference type="Gene3D" id="3.40.50.720">
    <property type="entry name" value="NAD(P)-binding Rossmann-like Domain"/>
    <property type="match status" value="1"/>
</dbReference>
<comment type="caution">
    <text evidence="9">The sequence shown here is derived from an EMBL/GenBank/DDBJ whole genome shotgun (WGS) entry which is preliminary data.</text>
</comment>
<accession>A0A2P4ZIN4</accession>
<dbReference type="GO" id="GO:0008270">
    <property type="term" value="F:zinc ion binding"/>
    <property type="evidence" value="ECO:0007669"/>
    <property type="project" value="InterPro"/>
</dbReference>
<protein>
    <submittedName>
        <fullName evidence="9">Uncharacterized protein</fullName>
    </submittedName>
</protein>
<dbReference type="GeneID" id="29984493"/>
<evidence type="ECO:0000256" key="5">
    <source>
        <dbReference type="ARBA" id="ARBA00023163"/>
    </source>
</evidence>
<dbReference type="PANTHER" id="PTHR46910:SF37">
    <property type="entry name" value="ZN(II)2CYS6 TRANSCRIPTION FACTOR (EUROFUNG)"/>
    <property type="match status" value="1"/>
</dbReference>
<dbReference type="GO" id="GO:0005634">
    <property type="term" value="C:nucleus"/>
    <property type="evidence" value="ECO:0007669"/>
    <property type="project" value="UniProtKB-SubCell"/>
</dbReference>
<dbReference type="SUPFAM" id="SSF51735">
    <property type="entry name" value="NAD(P)-binding Rossmann-fold domains"/>
    <property type="match status" value="1"/>
</dbReference>
<keyword evidence="3" id="KW-0805">Transcription regulation</keyword>
<dbReference type="GO" id="GO:0003677">
    <property type="term" value="F:DNA binding"/>
    <property type="evidence" value="ECO:0007669"/>
    <property type="project" value="UniProtKB-KW"/>
</dbReference>
<dbReference type="PANTHER" id="PTHR46910">
    <property type="entry name" value="TRANSCRIPTION FACTOR PDR1"/>
    <property type="match status" value="1"/>
</dbReference>
<dbReference type="AlphaFoldDB" id="A0A2P4ZIN4"/>
<dbReference type="InterPro" id="IPR057326">
    <property type="entry name" value="KR_dom"/>
</dbReference>
<evidence type="ECO:0000313" key="10">
    <source>
        <dbReference type="Proteomes" id="UP000054821"/>
    </source>
</evidence>
<keyword evidence="2" id="KW-0560">Oxidoreductase</keyword>
<evidence type="ECO:0000259" key="7">
    <source>
        <dbReference type="SMART" id="SM00822"/>
    </source>
</evidence>
<comment type="subcellular location">
    <subcellularLocation>
        <location evidence="1">Nucleus</location>
    </subcellularLocation>
</comment>
<sequence length="726" mass="79376">MDNTDDFAIPKWVSFTKEWHTKPYPDISPSRSDLSATGKNVVITGGGTGIGRAVAIAFAKAGASSVSILGRRLDRLESSVIAISAAAQSHTQVLYRIADLTDRTQVEGALASITSAVGKVDIFVNNAGALPPMKPVAKYDTATFMRAFNMNVLTSLNAIHAFIPLAGTDPILLNISSNLAHIQPMPSMSAYAASKGAQLKMVEHFAAENPELHVVSIQPGVIATEIAGPDSNVQGQDEVELPGHFCVWLASAEAKFLKGKFVWANWDVSELLRRSEEIRDSRLLTVGLAGVAMRATYVVVGKSDVMPMFPNAPPASYTAHPAHGLQDFIMGSQNRRFADIESRLAAVERSLRNNSVSQNTLMEEPSSPAPTVTSDWAGLAGTMSPIDNSDHFALPSLDQVSALVNKYFSDYNQAMPLFYQPQFMRMLDKWFRCPHERHEASWASINVVLALALQHAPSAATASEDQVSSECIKNAQSVLNHLVIRDEDLQGLQVVLALVILFLGTTRPQPSCVLIGTAVKLAHRLKLHLQDGLNDTNTELAAQKERLLWITYILDRDISMRTVEPYGLQDHDMEIDTISATLKGDSAGILSLPDDPSRTVNIFHLRIQLARIQGQMYDLTYSVRARRFSGHQQDAALEKLTHLLESWRKTVPEGFRVEDLSTCASDNILSQLLPLHLASSICVSVTSKVEIEAAADQLAQHSSGRKIMLGTLPIRQPQPVMYTAYD</sequence>
<dbReference type="InterPro" id="IPR036291">
    <property type="entry name" value="NAD(P)-bd_dom_sf"/>
</dbReference>
<keyword evidence="10" id="KW-1185">Reference proteome</keyword>
<evidence type="ECO:0000256" key="6">
    <source>
        <dbReference type="ARBA" id="ARBA00023242"/>
    </source>
</evidence>
<evidence type="ECO:0000256" key="2">
    <source>
        <dbReference type="ARBA" id="ARBA00023002"/>
    </source>
</evidence>
<dbReference type="Pfam" id="PF00106">
    <property type="entry name" value="adh_short"/>
    <property type="match status" value="1"/>
</dbReference>
<dbReference type="InterPro" id="IPR002347">
    <property type="entry name" value="SDR_fam"/>
</dbReference>
<keyword evidence="4" id="KW-0238">DNA-binding</keyword>
<dbReference type="GO" id="GO:0003700">
    <property type="term" value="F:DNA-binding transcription factor activity"/>
    <property type="evidence" value="ECO:0007669"/>
    <property type="project" value="InterPro"/>
</dbReference>
<dbReference type="GO" id="GO:0016491">
    <property type="term" value="F:oxidoreductase activity"/>
    <property type="evidence" value="ECO:0007669"/>
    <property type="project" value="UniProtKB-KW"/>
</dbReference>
<dbReference type="PRINTS" id="PR00081">
    <property type="entry name" value="GDHRDH"/>
</dbReference>
<name>A0A2P4ZIN4_9HYPO</name>
<dbReference type="InterPro" id="IPR007219">
    <property type="entry name" value="XnlR_reg_dom"/>
</dbReference>
<feature type="domain" description="Xylanolytic transcriptional activator regulatory" evidence="8">
    <location>
        <begin position="511"/>
        <end position="585"/>
    </location>
</feature>
<evidence type="ECO:0000313" key="9">
    <source>
        <dbReference type="EMBL" id="PON24148.1"/>
    </source>
</evidence>
<organism evidence="9 10">
    <name type="scientific">Trichoderma gamsii</name>
    <dbReference type="NCBI Taxonomy" id="398673"/>
    <lineage>
        <taxon>Eukaryota</taxon>
        <taxon>Fungi</taxon>
        <taxon>Dikarya</taxon>
        <taxon>Ascomycota</taxon>
        <taxon>Pezizomycotina</taxon>
        <taxon>Sordariomycetes</taxon>
        <taxon>Hypocreomycetidae</taxon>
        <taxon>Hypocreales</taxon>
        <taxon>Hypocreaceae</taxon>
        <taxon>Trichoderma</taxon>
    </lineage>
</organism>